<reference evidence="4 5" key="1">
    <citation type="journal article" date="2010" name="Stand. Genomic Sci.">
        <title>Complete genome sequence of Ferrimonas balearica type strain (PAT).</title>
        <authorList>
            <person name="Nolan M."/>
            <person name="Sikorski J."/>
            <person name="Davenport K."/>
            <person name="Lucas S."/>
            <person name="Glavina Del Rio T."/>
            <person name="Tice H."/>
            <person name="Cheng J."/>
            <person name="Goodwin L."/>
            <person name="Pitluck S."/>
            <person name="Liolios K."/>
            <person name="Ivanova N."/>
            <person name="Mavromatis K."/>
            <person name="Ovchinnikova G."/>
            <person name="Pati A."/>
            <person name="Chen A."/>
            <person name="Palaniappan K."/>
            <person name="Land M."/>
            <person name="Hauser L."/>
            <person name="Chang Y."/>
            <person name="Jeffries C."/>
            <person name="Tapia R."/>
            <person name="Brettin T."/>
            <person name="Detter J."/>
            <person name="Han C."/>
            <person name="Yasawong M."/>
            <person name="Rohde M."/>
            <person name="Tindall B."/>
            <person name="Goker M."/>
            <person name="Woyke T."/>
            <person name="Bristow J."/>
            <person name="Eisen J."/>
            <person name="Markowitz V."/>
            <person name="Hugenholtz P."/>
            <person name="Kyrpides N."/>
            <person name="Klenk H."/>
            <person name="Lapidus A."/>
        </authorList>
    </citation>
    <scope>NUCLEOTIDE SEQUENCE [LARGE SCALE GENOMIC DNA]</scope>
    <source>
        <strain evidence="5">DSM 9799 / CCM 4581 / KCTC 23876 / PAT</strain>
    </source>
</reference>
<keyword evidence="4" id="KW-0472">Membrane</keyword>
<dbReference type="RefSeq" id="WP_013343722.1">
    <property type="nucleotide sequence ID" value="NC_014541.1"/>
</dbReference>
<feature type="chain" id="PRO_5003150931" evidence="2">
    <location>
        <begin position="19"/>
        <end position="192"/>
    </location>
</feature>
<dbReference type="Gene3D" id="2.40.160.20">
    <property type="match status" value="1"/>
</dbReference>
<keyword evidence="5" id="KW-1185">Reference proteome</keyword>
<dbReference type="Pfam" id="PF13505">
    <property type="entry name" value="OMP_b-brl"/>
    <property type="match status" value="1"/>
</dbReference>
<feature type="signal peptide" evidence="2">
    <location>
        <begin position="1"/>
        <end position="18"/>
    </location>
</feature>
<dbReference type="GeneID" id="67180441"/>
<sequence>MRTLFAITLLVFTASTQASWLEGKMMGVHVGQISYDTDGLYDDYRFDDRASSWGLYTAAPVNDWLDLEVHYNYLGGYEIKDSVFHYWKDRFHSLTTTARFHTHLTPQWSIYARAGFGVVLLDQQAIIWEGGSRLDTASGGGDIHLGAGLAWQFHSKLALTLDYQLHSFLMESGYSDYLQTLSGFNAGLRYTF</sequence>
<feature type="domain" description="Outer membrane protein beta-barrel" evidence="3">
    <location>
        <begin position="6"/>
        <end position="192"/>
    </location>
</feature>
<evidence type="ECO:0000259" key="3">
    <source>
        <dbReference type="Pfam" id="PF13505"/>
    </source>
</evidence>
<organism evidence="4 5">
    <name type="scientific">Ferrimonas balearica (strain DSM 9799 / CCM 4581 / KCTC 23876 / PAT)</name>
    <dbReference type="NCBI Taxonomy" id="550540"/>
    <lineage>
        <taxon>Bacteria</taxon>
        <taxon>Pseudomonadati</taxon>
        <taxon>Pseudomonadota</taxon>
        <taxon>Gammaproteobacteria</taxon>
        <taxon>Alteromonadales</taxon>
        <taxon>Ferrimonadaceae</taxon>
        <taxon>Ferrimonas</taxon>
    </lineage>
</organism>
<keyword evidence="4" id="KW-0812">Transmembrane</keyword>
<gene>
    <name evidence="4" type="ordered locus">Fbal_0202</name>
</gene>
<proteinExistence type="predicted"/>
<dbReference type="KEGG" id="fbl:Fbal_0202"/>
<accession>E1SL22</accession>
<dbReference type="AlphaFoldDB" id="E1SL22"/>
<dbReference type="OrthoDB" id="5735897at2"/>
<dbReference type="InterPro" id="IPR011250">
    <property type="entry name" value="OMP/PagP_B-barrel"/>
</dbReference>
<evidence type="ECO:0000256" key="2">
    <source>
        <dbReference type="SAM" id="SignalP"/>
    </source>
</evidence>
<keyword evidence="1 2" id="KW-0732">Signal</keyword>
<dbReference type="InterPro" id="IPR027385">
    <property type="entry name" value="Beta-barrel_OMP"/>
</dbReference>
<name>E1SL22_FERBD</name>
<evidence type="ECO:0000256" key="1">
    <source>
        <dbReference type="ARBA" id="ARBA00022729"/>
    </source>
</evidence>
<dbReference type="Proteomes" id="UP000006683">
    <property type="component" value="Chromosome"/>
</dbReference>
<dbReference type="EMBL" id="CP002209">
    <property type="protein sequence ID" value="ADN74416.1"/>
    <property type="molecule type" value="Genomic_DNA"/>
</dbReference>
<evidence type="ECO:0000313" key="5">
    <source>
        <dbReference type="Proteomes" id="UP000006683"/>
    </source>
</evidence>
<protein>
    <submittedName>
        <fullName evidence="4">OmpA domain protein transmembrane region-containing protein</fullName>
    </submittedName>
</protein>
<dbReference type="SUPFAM" id="SSF56925">
    <property type="entry name" value="OMPA-like"/>
    <property type="match status" value="1"/>
</dbReference>
<dbReference type="HOGENOM" id="CLU_1413288_0_0_6"/>
<evidence type="ECO:0000313" key="4">
    <source>
        <dbReference type="EMBL" id="ADN74416.1"/>
    </source>
</evidence>